<evidence type="ECO:0000313" key="2">
    <source>
        <dbReference type="EMBL" id="MPU47801.1"/>
    </source>
</evidence>
<gene>
    <name evidence="2" type="ORF">FVB16_02795</name>
</gene>
<dbReference type="AlphaFoldDB" id="A0A5N8H8N2"/>
<dbReference type="EMBL" id="VOTT01000015">
    <property type="protein sequence ID" value="MPU47801.1"/>
    <property type="molecule type" value="Genomic_DNA"/>
</dbReference>
<comment type="caution">
    <text evidence="2">The sequence shown here is derived from an EMBL/GenBank/DDBJ whole genome shotgun (WGS) entry which is preliminary data.</text>
</comment>
<evidence type="ECO:0000313" key="3">
    <source>
        <dbReference type="Proteomes" id="UP000392867"/>
    </source>
</evidence>
<keyword evidence="1" id="KW-0732">Signal</keyword>
<organism evidence="2 3">
    <name type="scientific">Escherichia coli</name>
    <dbReference type="NCBI Taxonomy" id="562"/>
    <lineage>
        <taxon>Bacteria</taxon>
        <taxon>Pseudomonadati</taxon>
        <taxon>Pseudomonadota</taxon>
        <taxon>Gammaproteobacteria</taxon>
        <taxon>Enterobacterales</taxon>
        <taxon>Enterobacteriaceae</taxon>
        <taxon>Escherichia</taxon>
    </lineage>
</organism>
<name>A0A5N8H8N2_ECOLX</name>
<accession>A0A5N8H8N2</accession>
<sequence>MKIKHWLVSFLISFSQIAFADTVLDEVSKSVISVCHAPSSKGQKWDVQVLASGDVKVGLKFAGKVAADAKVALTKSEWDGVQQVLREHQQLDNDSYRDCVEKITPLFLANIKEERNISSQILNKEESELKLPISIIGGGQKVVFSPDFIIEMEEASGGGVNKKGLSIIVTPENGRLYLTEGEPVNVAIKGKNYLLEFRFNKKMQPVYTLMNQ</sequence>
<reference evidence="2 3" key="1">
    <citation type="submission" date="2019-08" db="EMBL/GenBank/DDBJ databases">
        <title>Identification of Water Treatment Resistant and Multidrug Resistant Urinary Pathogenic Escherichia coli in Wastewater.</title>
        <authorList>
            <person name="Neumann N."/>
        </authorList>
    </citation>
    <scope>NUCLEOTIDE SEQUENCE [LARGE SCALE GENOMIC DNA]</scope>
    <source>
        <strain evidence="2 3">WU2356</strain>
    </source>
</reference>
<feature type="chain" id="PRO_5024391799" evidence="1">
    <location>
        <begin position="21"/>
        <end position="212"/>
    </location>
</feature>
<protein>
    <submittedName>
        <fullName evidence="2">Uncharacterized protein</fullName>
    </submittedName>
</protein>
<dbReference type="Proteomes" id="UP000392867">
    <property type="component" value="Unassembled WGS sequence"/>
</dbReference>
<dbReference type="RefSeq" id="WP_001625716.1">
    <property type="nucleotide sequence ID" value="NZ_BFSL01000106.1"/>
</dbReference>
<evidence type="ECO:0000256" key="1">
    <source>
        <dbReference type="SAM" id="SignalP"/>
    </source>
</evidence>
<proteinExistence type="predicted"/>
<feature type="signal peptide" evidence="1">
    <location>
        <begin position="1"/>
        <end position="20"/>
    </location>
</feature>